<evidence type="ECO:0000256" key="2">
    <source>
        <dbReference type="ARBA" id="ARBA00009477"/>
    </source>
</evidence>
<keyword evidence="5 9" id="KW-0997">Cell inner membrane</keyword>
<dbReference type="InterPro" id="IPR010129">
    <property type="entry name" value="T1SS_HlyD"/>
</dbReference>
<dbReference type="GO" id="GO:0005886">
    <property type="term" value="C:plasma membrane"/>
    <property type="evidence" value="ECO:0007669"/>
    <property type="project" value="UniProtKB-SubCell"/>
</dbReference>
<gene>
    <name evidence="13" type="ORF">SAMN05421829_111124</name>
</gene>
<dbReference type="InterPro" id="IPR058781">
    <property type="entry name" value="HH_AprE-like"/>
</dbReference>
<dbReference type="Proteomes" id="UP000186819">
    <property type="component" value="Unassembled WGS sequence"/>
</dbReference>
<evidence type="ECO:0000259" key="12">
    <source>
        <dbReference type="Pfam" id="PF26002"/>
    </source>
</evidence>
<feature type="domain" description="AprE-like beta-barrel" evidence="12">
    <location>
        <begin position="363"/>
        <end position="449"/>
    </location>
</feature>
<dbReference type="RefSeq" id="WP_088179628.1">
    <property type="nucleotide sequence ID" value="NZ_FTMD01000011.1"/>
</dbReference>
<feature type="coiled-coil region" evidence="10">
    <location>
        <begin position="192"/>
        <end position="223"/>
    </location>
</feature>
<dbReference type="PRINTS" id="PR01490">
    <property type="entry name" value="RTXTOXIND"/>
</dbReference>
<dbReference type="InterPro" id="IPR050739">
    <property type="entry name" value="MFP"/>
</dbReference>
<keyword evidence="3 9" id="KW-0813">Transport</keyword>
<name>A0A1N6Z6Z8_9RHOO</name>
<evidence type="ECO:0000256" key="10">
    <source>
        <dbReference type="SAM" id="Coils"/>
    </source>
</evidence>
<evidence type="ECO:0000256" key="9">
    <source>
        <dbReference type="RuleBase" id="RU365093"/>
    </source>
</evidence>
<keyword evidence="7" id="KW-1133">Transmembrane helix</keyword>
<keyword evidence="4 9" id="KW-1003">Cell membrane</keyword>
<dbReference type="AlphaFoldDB" id="A0A1N6Z6Z8"/>
<evidence type="ECO:0000256" key="6">
    <source>
        <dbReference type="ARBA" id="ARBA00022692"/>
    </source>
</evidence>
<feature type="domain" description="AprE-like long alpha-helical hairpin" evidence="11">
    <location>
        <begin position="139"/>
        <end position="320"/>
    </location>
</feature>
<protein>
    <recommendedName>
        <fullName evidence="9">Membrane fusion protein (MFP) family protein</fullName>
    </recommendedName>
</protein>
<dbReference type="OrthoDB" id="9775513at2"/>
<reference evidence="14" key="1">
    <citation type="submission" date="2017-01" db="EMBL/GenBank/DDBJ databases">
        <authorList>
            <person name="Varghese N."/>
            <person name="Submissions S."/>
        </authorList>
    </citation>
    <scope>NUCLEOTIDE SEQUENCE [LARGE SCALE GENOMIC DNA]</scope>
    <source>
        <strain evidence="14">ATCC 51758</strain>
    </source>
</reference>
<evidence type="ECO:0000256" key="1">
    <source>
        <dbReference type="ARBA" id="ARBA00004377"/>
    </source>
</evidence>
<evidence type="ECO:0000313" key="14">
    <source>
        <dbReference type="Proteomes" id="UP000186819"/>
    </source>
</evidence>
<sequence>MSEIGQESFRRIGDVSERVGRPLRPWLDRLFARFVPDASANGRLGWAADADWALIQEEPLRARMLLRVVALGLVLLLLWSAFASVDEVTRGDAKVIPSSQVQIIQSVDGGVVEEMPVREGQIVEAGALLLRIDPTRFVASLAENRSQYFALRAKAARLEAVTAGTALNMPSDVLREAPEIADHERRLYNSTVAELDAQLSIARQQLEQRQQELNEVRARHAQSSSGLELVQQELNVTRPLVNSGAVSEVEILRLQRDVARLRGERDQAAAQISRIHSAISEATRKIQEVELNVRNVQRNELSDTMAKLAGLTEGGRALADRVKHAEVRSPVRGTVKRLLVNTVGGVVQPGKEVVEIVPLDDALILEAQVKPKDIAFLRPGQSALVKFTAYDFAIYGGLDAVVEHIGADTVTDEKGNAFYTVRVRTVKSSLGESLPIIPGMVAEIDILTGKKTILSYLLKPVLRAKANALSER</sequence>
<proteinExistence type="inferred from homology"/>
<comment type="subcellular location">
    <subcellularLocation>
        <location evidence="1 9">Cell inner membrane</location>
        <topology evidence="1 9">Single-pass membrane protein</topology>
    </subcellularLocation>
</comment>
<dbReference type="PANTHER" id="PTHR30386:SF26">
    <property type="entry name" value="TRANSPORT PROTEIN COMB"/>
    <property type="match status" value="1"/>
</dbReference>
<dbReference type="NCBIfam" id="TIGR01843">
    <property type="entry name" value="type_I_hlyD"/>
    <property type="match status" value="1"/>
</dbReference>
<dbReference type="Gene3D" id="2.40.50.100">
    <property type="match status" value="1"/>
</dbReference>
<dbReference type="Gene3D" id="1.10.287.470">
    <property type="entry name" value="Helix hairpin bin"/>
    <property type="match status" value="1"/>
</dbReference>
<feature type="coiled-coil region" evidence="10">
    <location>
        <begin position="251"/>
        <end position="299"/>
    </location>
</feature>
<dbReference type="STRING" id="34027.SAMN05421829_111124"/>
<dbReference type="Pfam" id="PF26002">
    <property type="entry name" value="Beta-barrel_AprE"/>
    <property type="match status" value="1"/>
</dbReference>
<dbReference type="Pfam" id="PF25994">
    <property type="entry name" value="HH_AprE"/>
    <property type="match status" value="1"/>
</dbReference>
<organism evidence="13 14">
    <name type="scientific">Aromatoleum tolulyticum</name>
    <dbReference type="NCBI Taxonomy" id="34027"/>
    <lineage>
        <taxon>Bacteria</taxon>
        <taxon>Pseudomonadati</taxon>
        <taxon>Pseudomonadota</taxon>
        <taxon>Betaproteobacteria</taxon>
        <taxon>Rhodocyclales</taxon>
        <taxon>Rhodocyclaceae</taxon>
        <taxon>Aromatoleum</taxon>
    </lineage>
</organism>
<dbReference type="Gene3D" id="2.40.30.170">
    <property type="match status" value="1"/>
</dbReference>
<dbReference type="PANTHER" id="PTHR30386">
    <property type="entry name" value="MEMBRANE FUSION SUBUNIT OF EMRAB-TOLC MULTIDRUG EFFLUX PUMP"/>
    <property type="match status" value="1"/>
</dbReference>
<accession>A0A1N6Z6Z8</accession>
<evidence type="ECO:0000256" key="8">
    <source>
        <dbReference type="ARBA" id="ARBA00023136"/>
    </source>
</evidence>
<comment type="similarity">
    <text evidence="2 9">Belongs to the membrane fusion protein (MFP) (TC 8.A.1) family.</text>
</comment>
<dbReference type="SUPFAM" id="SSF111369">
    <property type="entry name" value="HlyD-like secretion proteins"/>
    <property type="match status" value="1"/>
</dbReference>
<dbReference type="GO" id="GO:0015031">
    <property type="term" value="P:protein transport"/>
    <property type="evidence" value="ECO:0007669"/>
    <property type="project" value="InterPro"/>
</dbReference>
<evidence type="ECO:0000313" key="13">
    <source>
        <dbReference type="EMBL" id="SIR22559.1"/>
    </source>
</evidence>
<evidence type="ECO:0000256" key="3">
    <source>
        <dbReference type="ARBA" id="ARBA00022448"/>
    </source>
</evidence>
<evidence type="ECO:0000256" key="7">
    <source>
        <dbReference type="ARBA" id="ARBA00022989"/>
    </source>
</evidence>
<keyword evidence="14" id="KW-1185">Reference proteome</keyword>
<keyword evidence="6" id="KW-0812">Transmembrane</keyword>
<evidence type="ECO:0000259" key="11">
    <source>
        <dbReference type="Pfam" id="PF25994"/>
    </source>
</evidence>
<evidence type="ECO:0000256" key="5">
    <source>
        <dbReference type="ARBA" id="ARBA00022519"/>
    </source>
</evidence>
<keyword evidence="8" id="KW-0472">Membrane</keyword>
<keyword evidence="10" id="KW-0175">Coiled coil</keyword>
<dbReference type="EMBL" id="FTMD01000011">
    <property type="protein sequence ID" value="SIR22559.1"/>
    <property type="molecule type" value="Genomic_DNA"/>
</dbReference>
<dbReference type="InterPro" id="IPR058982">
    <property type="entry name" value="Beta-barrel_AprE"/>
</dbReference>
<evidence type="ECO:0000256" key="4">
    <source>
        <dbReference type="ARBA" id="ARBA00022475"/>
    </source>
</evidence>